<dbReference type="PROSITE" id="PS01137">
    <property type="entry name" value="TATD_1"/>
    <property type="match status" value="1"/>
</dbReference>
<dbReference type="GO" id="GO:0005829">
    <property type="term" value="C:cytosol"/>
    <property type="evidence" value="ECO:0007669"/>
    <property type="project" value="TreeGrafter"/>
</dbReference>
<protein>
    <submittedName>
        <fullName evidence="4">Hydrolase, TatD family</fullName>
    </submittedName>
</protein>
<dbReference type="FunFam" id="3.20.20.140:FF:000005">
    <property type="entry name" value="TatD family hydrolase"/>
    <property type="match status" value="1"/>
</dbReference>
<keyword evidence="2 4" id="KW-0378">Hydrolase</keyword>
<reference evidence="4 5" key="2">
    <citation type="journal article" date="2012" name="Stand. Genomic Sci.">
        <title>Complete Genome Sequence of Clostridium clariflavum DSM 19732.</title>
        <authorList>
            <person name="Izquierdo J.A."/>
            <person name="Goodwin L."/>
            <person name="Davenport K.W."/>
            <person name="Teshima H."/>
            <person name="Bruce D."/>
            <person name="Detter C."/>
            <person name="Tapia R."/>
            <person name="Han S."/>
            <person name="Land M."/>
            <person name="Hauser L."/>
            <person name="Jeffries C.D."/>
            <person name="Han J."/>
            <person name="Pitluck S."/>
            <person name="Nolan M."/>
            <person name="Chen A."/>
            <person name="Huntemann M."/>
            <person name="Mavromatis K."/>
            <person name="Mikhailova N."/>
            <person name="Liolios K."/>
            <person name="Woyke T."/>
            <person name="Lynd L.R."/>
        </authorList>
    </citation>
    <scope>NUCLEOTIDE SEQUENCE [LARGE SCALE GENOMIC DNA]</scope>
    <source>
        <strain evidence="5">DSM 19732 / NBRC 101661 / EBR45</strain>
    </source>
</reference>
<keyword evidence="1 3" id="KW-0479">Metal-binding</keyword>
<dbReference type="InterPro" id="IPR015991">
    <property type="entry name" value="TatD/YcfH-like"/>
</dbReference>
<dbReference type="GO" id="GO:0046872">
    <property type="term" value="F:metal ion binding"/>
    <property type="evidence" value="ECO:0007669"/>
    <property type="project" value="UniProtKB-KW"/>
</dbReference>
<evidence type="ECO:0000256" key="1">
    <source>
        <dbReference type="ARBA" id="ARBA00022723"/>
    </source>
</evidence>
<sequence>MLFDTHAHFNDNRFKHDRDEAIKNAHESGVSYILNVSYNIPSLEHSLSLAGRYSFIYASMGIHPHYSKDMNDNILDKIRSLCENKKVVAIGEIGLDYYRDLSPRDVQKKWFIKQINLAKELKLPIIVHIRDANEDALNVLKAENAREVGGIIHSFSGDVKMAKEAIDNNFYISVGGPVTYPNARNLIEVVKFVPEERLLIETDCPYLTPEPFRGKRNDSSLVRLVAEKIAEIKGKSFEEIANITTNNAKMLFGIR</sequence>
<dbReference type="EMBL" id="CP003065">
    <property type="protein sequence ID" value="AEV67498.1"/>
    <property type="molecule type" value="Genomic_DNA"/>
</dbReference>
<feature type="binding site" evidence="3">
    <location>
        <position position="203"/>
    </location>
    <ligand>
        <name>a divalent metal cation</name>
        <dbReference type="ChEBI" id="CHEBI:60240"/>
        <label>1</label>
    </ligand>
</feature>
<keyword evidence="5" id="KW-1185">Reference proteome</keyword>
<name>G8LVT1_ACECE</name>
<feature type="binding site" evidence="3">
    <location>
        <position position="8"/>
    </location>
    <ligand>
        <name>a divalent metal cation</name>
        <dbReference type="ChEBI" id="CHEBI:60240"/>
        <label>1</label>
    </ligand>
</feature>
<proteinExistence type="predicted"/>
<dbReference type="InterPro" id="IPR018228">
    <property type="entry name" value="DNase_TatD-rel_CS"/>
</dbReference>
<gene>
    <name evidence="4" type="ordered locus">Clocl_0798</name>
</gene>
<dbReference type="OrthoDB" id="9810005at2"/>
<feature type="binding site" evidence="3">
    <location>
        <position position="6"/>
    </location>
    <ligand>
        <name>a divalent metal cation</name>
        <dbReference type="ChEBI" id="CHEBI:60240"/>
        <label>1</label>
    </ligand>
</feature>
<dbReference type="GO" id="GO:0016788">
    <property type="term" value="F:hydrolase activity, acting on ester bonds"/>
    <property type="evidence" value="ECO:0007669"/>
    <property type="project" value="InterPro"/>
</dbReference>
<dbReference type="PIRSF" id="PIRSF005902">
    <property type="entry name" value="DNase_TatD"/>
    <property type="match status" value="1"/>
</dbReference>
<feature type="binding site" evidence="3">
    <location>
        <position position="153"/>
    </location>
    <ligand>
        <name>a divalent metal cation</name>
        <dbReference type="ChEBI" id="CHEBI:60240"/>
        <label>2</label>
    </ligand>
</feature>
<dbReference type="eggNOG" id="COG0084">
    <property type="taxonomic scope" value="Bacteria"/>
</dbReference>
<organism evidence="4 5">
    <name type="scientific">Acetivibrio clariflavus (strain DSM 19732 / NBRC 101661 / EBR45)</name>
    <name type="common">Clostridium clariflavum</name>
    <dbReference type="NCBI Taxonomy" id="720554"/>
    <lineage>
        <taxon>Bacteria</taxon>
        <taxon>Bacillati</taxon>
        <taxon>Bacillota</taxon>
        <taxon>Clostridia</taxon>
        <taxon>Eubacteriales</taxon>
        <taxon>Oscillospiraceae</taxon>
        <taxon>Acetivibrio</taxon>
    </lineage>
</organism>
<dbReference type="KEGG" id="ccl:Clocl_0798"/>
<dbReference type="AlphaFoldDB" id="G8LVT1"/>
<dbReference type="HOGENOM" id="CLU_031506_4_0_9"/>
<feature type="binding site" evidence="3">
    <location>
        <position position="128"/>
    </location>
    <ligand>
        <name>a divalent metal cation</name>
        <dbReference type="ChEBI" id="CHEBI:60240"/>
        <label>2</label>
    </ligand>
</feature>
<dbReference type="STRING" id="720554.Clocl_0798"/>
<feature type="binding site" evidence="3">
    <location>
        <position position="92"/>
    </location>
    <ligand>
        <name>a divalent metal cation</name>
        <dbReference type="ChEBI" id="CHEBI:60240"/>
        <label>1</label>
    </ligand>
</feature>
<evidence type="ECO:0000313" key="4">
    <source>
        <dbReference type="EMBL" id="AEV67498.1"/>
    </source>
</evidence>
<evidence type="ECO:0000256" key="2">
    <source>
        <dbReference type="ARBA" id="ARBA00022801"/>
    </source>
</evidence>
<accession>G8LVT1</accession>
<dbReference type="InterPro" id="IPR001130">
    <property type="entry name" value="TatD-like"/>
</dbReference>
<reference evidence="5" key="1">
    <citation type="submission" date="2011-12" db="EMBL/GenBank/DDBJ databases">
        <title>Complete sequence of Clostridium clariflavum DSM 19732.</title>
        <authorList>
            <consortium name="US DOE Joint Genome Institute"/>
            <person name="Lucas S."/>
            <person name="Han J."/>
            <person name="Lapidus A."/>
            <person name="Cheng J.-F."/>
            <person name="Goodwin L."/>
            <person name="Pitluck S."/>
            <person name="Peters L."/>
            <person name="Teshima H."/>
            <person name="Detter J.C."/>
            <person name="Han C."/>
            <person name="Tapia R."/>
            <person name="Land M."/>
            <person name="Hauser L."/>
            <person name="Kyrpides N."/>
            <person name="Ivanova N."/>
            <person name="Pagani I."/>
            <person name="Kitzmiller T."/>
            <person name="Lynd L."/>
            <person name="Izquierdo J."/>
            <person name="Woyke T."/>
        </authorList>
    </citation>
    <scope>NUCLEOTIDE SEQUENCE [LARGE SCALE GENOMIC DNA]</scope>
    <source>
        <strain evidence="5">DSM 19732 / NBRC 101661 / EBR45</strain>
    </source>
</reference>
<dbReference type="InterPro" id="IPR032466">
    <property type="entry name" value="Metal_Hydrolase"/>
</dbReference>
<dbReference type="RefSeq" id="WP_014254126.1">
    <property type="nucleotide sequence ID" value="NC_016627.1"/>
</dbReference>
<dbReference type="SUPFAM" id="SSF51556">
    <property type="entry name" value="Metallo-dependent hydrolases"/>
    <property type="match status" value="1"/>
</dbReference>
<dbReference type="PROSITE" id="PS01091">
    <property type="entry name" value="TATD_3"/>
    <property type="match status" value="1"/>
</dbReference>
<dbReference type="GO" id="GO:0004536">
    <property type="term" value="F:DNA nuclease activity"/>
    <property type="evidence" value="ECO:0007669"/>
    <property type="project" value="InterPro"/>
</dbReference>
<dbReference type="Pfam" id="PF01026">
    <property type="entry name" value="TatD_DNase"/>
    <property type="match status" value="1"/>
</dbReference>
<evidence type="ECO:0000313" key="5">
    <source>
        <dbReference type="Proteomes" id="UP000005435"/>
    </source>
</evidence>
<dbReference type="CDD" id="cd01310">
    <property type="entry name" value="TatD_DNAse"/>
    <property type="match status" value="1"/>
</dbReference>
<dbReference type="Gene3D" id="3.20.20.140">
    <property type="entry name" value="Metal-dependent hydrolases"/>
    <property type="match status" value="1"/>
</dbReference>
<dbReference type="NCBIfam" id="TIGR00010">
    <property type="entry name" value="YchF/TatD family DNA exonuclease"/>
    <property type="match status" value="1"/>
</dbReference>
<dbReference type="PANTHER" id="PTHR46124:SF2">
    <property type="entry name" value="D-AMINOACYL-TRNA DEACYLASE"/>
    <property type="match status" value="1"/>
</dbReference>
<dbReference type="PANTHER" id="PTHR46124">
    <property type="entry name" value="D-AMINOACYL-TRNA DEACYLASE"/>
    <property type="match status" value="1"/>
</dbReference>
<dbReference type="Proteomes" id="UP000005435">
    <property type="component" value="Chromosome"/>
</dbReference>
<dbReference type="PROSITE" id="PS01090">
    <property type="entry name" value="TATD_2"/>
    <property type="match status" value="1"/>
</dbReference>
<evidence type="ECO:0000256" key="3">
    <source>
        <dbReference type="PIRSR" id="PIRSR005902-1"/>
    </source>
</evidence>